<sequence length="130" mass="13412">MAPELNAIGVVVSDLTAALGFYRRLGLEFGDIMGGGHVEAALPGGFRFMLDSEDNIAADVGSGREWNAASGRIGLAVGCASPAEVDAVFAELVAAGYHGETAPFDAVWGQRYATVHDPDGNSVDLYAPLG</sequence>
<dbReference type="Gene3D" id="3.10.180.10">
    <property type="entry name" value="2,3-Dihydroxybiphenyl 1,2-Dioxygenase, domain 1"/>
    <property type="match status" value="1"/>
</dbReference>
<reference evidence="2 3" key="1">
    <citation type="journal article" date="2014" name="Appl. Environ. Microbiol.">
        <title>Insights into the Microbial Degradation of Rubber and Gutta-Percha by Analysis of the Complete Genome of Nocardia nova SH22a.</title>
        <authorList>
            <person name="Luo Q."/>
            <person name="Hiessl S."/>
            <person name="Poehlein A."/>
            <person name="Daniel R."/>
            <person name="Steinbuchel A."/>
        </authorList>
    </citation>
    <scope>NUCLEOTIDE SEQUENCE [LARGE SCALE GENOMIC DNA]</scope>
    <source>
        <strain evidence="2">SH22a</strain>
    </source>
</reference>
<dbReference type="RefSeq" id="WP_025348025.1">
    <property type="nucleotide sequence ID" value="NZ_CP006850.1"/>
</dbReference>
<accession>W5TBD7</accession>
<dbReference type="Pfam" id="PF00903">
    <property type="entry name" value="Glyoxalase"/>
    <property type="match status" value="1"/>
</dbReference>
<dbReference type="InterPro" id="IPR004360">
    <property type="entry name" value="Glyas_Fos-R_dOase_dom"/>
</dbReference>
<dbReference type="EMBL" id="CP006850">
    <property type="protein sequence ID" value="AHH16517.1"/>
    <property type="molecule type" value="Genomic_DNA"/>
</dbReference>
<dbReference type="HOGENOM" id="CLU_046006_18_3_11"/>
<evidence type="ECO:0000259" key="1">
    <source>
        <dbReference type="PROSITE" id="PS51819"/>
    </source>
</evidence>
<dbReference type="eggNOG" id="COG0346">
    <property type="taxonomic scope" value="Bacteria"/>
</dbReference>
<organism evidence="2 3">
    <name type="scientific">Nocardia nova SH22a</name>
    <dbReference type="NCBI Taxonomy" id="1415166"/>
    <lineage>
        <taxon>Bacteria</taxon>
        <taxon>Bacillati</taxon>
        <taxon>Actinomycetota</taxon>
        <taxon>Actinomycetes</taxon>
        <taxon>Mycobacteriales</taxon>
        <taxon>Nocardiaceae</taxon>
        <taxon>Nocardia</taxon>
    </lineage>
</organism>
<keyword evidence="3" id="KW-1185">Reference proteome</keyword>
<dbReference type="PATRIC" id="fig|1415166.3.peg.1742"/>
<dbReference type="STRING" id="1415166.NONO_c17160"/>
<protein>
    <submittedName>
        <fullName evidence="2">Glyoxalase-like domain-containing protein</fullName>
    </submittedName>
</protein>
<evidence type="ECO:0000313" key="3">
    <source>
        <dbReference type="Proteomes" id="UP000019150"/>
    </source>
</evidence>
<proteinExistence type="predicted"/>
<dbReference type="PANTHER" id="PTHR36503:SF3">
    <property type="entry name" value="BLR0126 PROTEIN"/>
    <property type="match status" value="1"/>
</dbReference>
<dbReference type="SUPFAM" id="SSF54593">
    <property type="entry name" value="Glyoxalase/Bleomycin resistance protein/Dihydroxybiphenyl dioxygenase"/>
    <property type="match status" value="1"/>
</dbReference>
<dbReference type="PROSITE" id="PS51819">
    <property type="entry name" value="VOC"/>
    <property type="match status" value="1"/>
</dbReference>
<dbReference type="KEGG" id="nno:NONO_c17160"/>
<feature type="domain" description="VOC" evidence="1">
    <location>
        <begin position="4"/>
        <end position="128"/>
    </location>
</feature>
<dbReference type="OrthoDB" id="9798430at2"/>
<dbReference type="InterPro" id="IPR037523">
    <property type="entry name" value="VOC_core"/>
</dbReference>
<dbReference type="Proteomes" id="UP000019150">
    <property type="component" value="Chromosome"/>
</dbReference>
<name>W5TBD7_9NOCA</name>
<dbReference type="PANTHER" id="PTHR36503">
    <property type="entry name" value="BLR2520 PROTEIN"/>
    <property type="match status" value="1"/>
</dbReference>
<evidence type="ECO:0000313" key="2">
    <source>
        <dbReference type="EMBL" id="AHH16517.1"/>
    </source>
</evidence>
<dbReference type="InterPro" id="IPR029068">
    <property type="entry name" value="Glyas_Bleomycin-R_OHBP_Dase"/>
</dbReference>
<gene>
    <name evidence="2" type="ORF">NONO_c17160</name>
</gene>
<dbReference type="AlphaFoldDB" id="W5TBD7"/>